<reference evidence="1 2" key="1">
    <citation type="submission" date="2023-02" db="EMBL/GenBank/DDBJ databases">
        <title>LHISI_Scaffold_Assembly.</title>
        <authorList>
            <person name="Stuart O.P."/>
            <person name="Cleave R."/>
            <person name="Magrath M.J.L."/>
            <person name="Mikheyev A.S."/>
        </authorList>
    </citation>
    <scope>NUCLEOTIDE SEQUENCE [LARGE SCALE GENOMIC DNA]</scope>
    <source>
        <strain evidence="1">Daus_M_001</strain>
        <tissue evidence="1">Leg muscle</tissue>
    </source>
</reference>
<evidence type="ECO:0000313" key="1">
    <source>
        <dbReference type="EMBL" id="KAJ8887291.1"/>
    </source>
</evidence>
<sequence length="372" mass="41871">MKWRRKSRGGDGGSCKGVVPSEVDGRLRCFWLGGANTDISEGRTRPTQPTLCDHQLDKMIGQRCDHCTGIANSKVWYRTLGERVMLHAPGWQTIEVIQVLPFTRVIQYKGGVLASVQLLLLVGNVYHVRIDRTIIVVCALIEFALSAVRCARPLGLLKQLHRAIFVLDYAGGSARDFTSQRTATLAVRDQFQRDLAVERAYTQSPTIQKGHNNIQAQQPLQPTNKPKYILKHPEAIPTFAGDIHENVEKILDTYNTASDINRWIELHRRIEAILWVWGCRPFGRANQLNTPSGPASPPTTQAHSQFWPSVTWSFPFSSDGRTDYLVNAEENSADTPHCQYEPVLNLTSGHWRRCVTMDTTPFFRISTHALSS</sequence>
<accession>A0ABQ9HSI3</accession>
<gene>
    <name evidence="1" type="ORF">PR048_013506</name>
</gene>
<evidence type="ECO:0000313" key="2">
    <source>
        <dbReference type="Proteomes" id="UP001159363"/>
    </source>
</evidence>
<name>A0ABQ9HSI3_9NEOP</name>
<protein>
    <submittedName>
        <fullName evidence="1">Uncharacterized protein</fullName>
    </submittedName>
</protein>
<organism evidence="1 2">
    <name type="scientific">Dryococelus australis</name>
    <dbReference type="NCBI Taxonomy" id="614101"/>
    <lineage>
        <taxon>Eukaryota</taxon>
        <taxon>Metazoa</taxon>
        <taxon>Ecdysozoa</taxon>
        <taxon>Arthropoda</taxon>
        <taxon>Hexapoda</taxon>
        <taxon>Insecta</taxon>
        <taxon>Pterygota</taxon>
        <taxon>Neoptera</taxon>
        <taxon>Polyneoptera</taxon>
        <taxon>Phasmatodea</taxon>
        <taxon>Verophasmatodea</taxon>
        <taxon>Anareolatae</taxon>
        <taxon>Phasmatidae</taxon>
        <taxon>Eurycanthinae</taxon>
        <taxon>Dryococelus</taxon>
    </lineage>
</organism>
<dbReference type="EMBL" id="JARBHB010000004">
    <property type="protein sequence ID" value="KAJ8887291.1"/>
    <property type="molecule type" value="Genomic_DNA"/>
</dbReference>
<dbReference type="Proteomes" id="UP001159363">
    <property type="component" value="Chromosome X"/>
</dbReference>
<comment type="caution">
    <text evidence="1">The sequence shown here is derived from an EMBL/GenBank/DDBJ whole genome shotgun (WGS) entry which is preliminary data.</text>
</comment>
<proteinExistence type="predicted"/>
<keyword evidence="2" id="KW-1185">Reference proteome</keyword>